<gene>
    <name evidence="2" type="ORF">ACFFIA_16675</name>
</gene>
<name>A0ABV6M451_9ACTN</name>
<evidence type="ECO:0000313" key="3">
    <source>
        <dbReference type="Proteomes" id="UP001589867"/>
    </source>
</evidence>
<keyword evidence="1" id="KW-0732">Signal</keyword>
<feature type="chain" id="PRO_5046162392" description="Lipoprotein" evidence="1">
    <location>
        <begin position="24"/>
        <end position="128"/>
    </location>
</feature>
<accession>A0ABV6M451</accession>
<evidence type="ECO:0000313" key="2">
    <source>
        <dbReference type="EMBL" id="MFC0529289.1"/>
    </source>
</evidence>
<keyword evidence="3" id="KW-1185">Reference proteome</keyword>
<dbReference type="Proteomes" id="UP001589867">
    <property type="component" value="Unassembled WGS sequence"/>
</dbReference>
<proteinExistence type="predicted"/>
<protein>
    <recommendedName>
        <fullName evidence="4">Lipoprotein</fullName>
    </recommendedName>
</protein>
<organism evidence="2 3">
    <name type="scientific">Phytohabitans kaempferiae</name>
    <dbReference type="NCBI Taxonomy" id="1620943"/>
    <lineage>
        <taxon>Bacteria</taxon>
        <taxon>Bacillati</taxon>
        <taxon>Actinomycetota</taxon>
        <taxon>Actinomycetes</taxon>
        <taxon>Micromonosporales</taxon>
        <taxon>Micromonosporaceae</taxon>
    </lineage>
</organism>
<dbReference type="PROSITE" id="PS51257">
    <property type="entry name" value="PROKAR_LIPOPROTEIN"/>
    <property type="match status" value="1"/>
</dbReference>
<sequence length="128" mass="13211">MLRDRALVVCILLVLTAAGCDGAQEPGAEGPTPTPSPSAALDRFGMDACRAASKMLKEGGWSAGNGQMLGSLAKTSNHKAIYDAGDDLFWAATRAAPTPDKPGEGEALSAAQQGLWDACHSVLGDEPW</sequence>
<feature type="signal peptide" evidence="1">
    <location>
        <begin position="1"/>
        <end position="23"/>
    </location>
</feature>
<dbReference type="EMBL" id="JBHLUH010000028">
    <property type="protein sequence ID" value="MFC0529289.1"/>
    <property type="molecule type" value="Genomic_DNA"/>
</dbReference>
<reference evidence="2 3" key="1">
    <citation type="submission" date="2024-09" db="EMBL/GenBank/DDBJ databases">
        <authorList>
            <person name="Sun Q."/>
            <person name="Mori K."/>
        </authorList>
    </citation>
    <scope>NUCLEOTIDE SEQUENCE [LARGE SCALE GENOMIC DNA]</scope>
    <source>
        <strain evidence="2 3">TBRC 3947</strain>
    </source>
</reference>
<evidence type="ECO:0008006" key="4">
    <source>
        <dbReference type="Google" id="ProtNLM"/>
    </source>
</evidence>
<comment type="caution">
    <text evidence="2">The sequence shown here is derived from an EMBL/GenBank/DDBJ whole genome shotgun (WGS) entry which is preliminary data.</text>
</comment>
<evidence type="ECO:0000256" key="1">
    <source>
        <dbReference type="SAM" id="SignalP"/>
    </source>
</evidence>
<dbReference type="RefSeq" id="WP_377251885.1">
    <property type="nucleotide sequence ID" value="NZ_JBHLUH010000028.1"/>
</dbReference>